<dbReference type="PANTHER" id="PTHR32552">
    <property type="entry name" value="FERRICHROME IRON RECEPTOR-RELATED"/>
    <property type="match status" value="1"/>
</dbReference>
<keyword evidence="5" id="KW-0410">Iron transport</keyword>
<evidence type="ECO:0000313" key="20">
    <source>
        <dbReference type="Proteomes" id="UP000198901"/>
    </source>
</evidence>
<dbReference type="STRING" id="563176.SAMN04488090_0441"/>
<dbReference type="Gene3D" id="2.40.170.20">
    <property type="entry name" value="TonB-dependent receptor, beta-barrel domain"/>
    <property type="match status" value="1"/>
</dbReference>
<dbReference type="InterPro" id="IPR039426">
    <property type="entry name" value="TonB-dep_rcpt-like"/>
</dbReference>
<dbReference type="GO" id="GO:0009279">
    <property type="term" value="C:cell outer membrane"/>
    <property type="evidence" value="ECO:0007669"/>
    <property type="project" value="UniProtKB-SubCell"/>
</dbReference>
<organism evidence="19 20">
    <name type="scientific">Siphonobacter aquaeclarae</name>
    <dbReference type="NCBI Taxonomy" id="563176"/>
    <lineage>
        <taxon>Bacteria</taxon>
        <taxon>Pseudomonadati</taxon>
        <taxon>Bacteroidota</taxon>
        <taxon>Cytophagia</taxon>
        <taxon>Cytophagales</taxon>
        <taxon>Cytophagaceae</taxon>
        <taxon>Siphonobacter</taxon>
    </lineage>
</organism>
<dbReference type="PROSITE" id="PS52016">
    <property type="entry name" value="TONB_DEPENDENT_REC_3"/>
    <property type="match status" value="1"/>
</dbReference>
<protein>
    <submittedName>
        <fullName evidence="19">Iron complex outermembrane recepter protein</fullName>
    </submittedName>
</protein>
<feature type="domain" description="TonB-dependent receptor plug" evidence="18">
    <location>
        <begin position="136"/>
        <end position="237"/>
    </location>
</feature>
<dbReference type="SUPFAM" id="SSF49452">
    <property type="entry name" value="Starch-binding domain-like"/>
    <property type="match status" value="1"/>
</dbReference>
<evidence type="ECO:0000256" key="1">
    <source>
        <dbReference type="ARBA" id="ARBA00004571"/>
    </source>
</evidence>
<comment type="subcellular location">
    <subcellularLocation>
        <location evidence="1 14">Cell outer membrane</location>
        <topology evidence="1 14">Multi-pass membrane protein</topology>
    </subcellularLocation>
</comment>
<dbReference type="RefSeq" id="WP_093197128.1">
    <property type="nucleotide sequence ID" value="NZ_FNGS01000001.1"/>
</dbReference>
<evidence type="ECO:0000256" key="7">
    <source>
        <dbReference type="ARBA" id="ARBA00022729"/>
    </source>
</evidence>
<dbReference type="InterPro" id="IPR036942">
    <property type="entry name" value="Beta-barrel_TonB_sf"/>
</dbReference>
<dbReference type="InterPro" id="IPR012910">
    <property type="entry name" value="Plug_dom"/>
</dbReference>
<sequence length="783" mass="86117">MLFTSTCRSRFGVSLFFLWFSACSVFAQTGRLKGIVRSAQGGFIAGAAIRIEGSTRGASTGDDGRFEFRKLPAGPYSLRISAIGYQPVTQAVTIRSDEVTTVRVSLLHEIRELSEVTVSSQRITPFVSLNKLDVPARDLPVTTSAVTQLTLAQRGSDDLGDALKNTTGVRSNNTYGGFQHFTIRGFNNFVLLVDGVRDERHNISTSAPNTNLANVERIEVLKGPASVLFGHSALGGVINIVRKKPTADFQGDFSASYGSYQTRRLRAGAGGALTNTLRYRVDLGTSDADGFRQAGAQTNNAYAALEFTPTTKDYFLLTVGANDDHYRTDTGLPVLPDGTLVPGMSRNTRYNDPADFLKHKRTDYQLRYVRELGPNLHLSDQLSYSSDNIDYLSTEQLTFNARKDSLTRSSPLYFNHLTKPLQNQLELTYDLSSGKIKQKLLVGYSFSLLDRKTYSATLTGPGKGAKIPVANPILNQGYLGYTPTLYRASDETVHGFYLQDWLSLTEKWKALVGLRYDSFAGTYYTDKVDANRNVTEKGAKTTIRTGALTYRAGLVYQPVTPLSVYASYATYFKPSRRIAPNGETFDPETGFQGEAGARLELSSRWTATLAAYYMRKDNQVESLAGGVYKRIGSAESKGGEVELHGNPLTGLEITAGYTYTRAKYLPFSGSEVNPVAGNRMVLAPEHMANAWVHYERRGGLLSGWSVGAGLNAQSDTYANSANTYVLPAYATADVSLGYRIGKIGLQLNVNNVFDKAYFTNVIITNQFYPGMPRNYLLTMRYSF</sequence>
<dbReference type="PANTHER" id="PTHR32552:SF68">
    <property type="entry name" value="FERRICHROME OUTER MEMBRANE TRANSPORTER_PHAGE RECEPTOR"/>
    <property type="match status" value="1"/>
</dbReference>
<dbReference type="InterPro" id="IPR010105">
    <property type="entry name" value="TonB_sidphr_rcpt"/>
</dbReference>
<evidence type="ECO:0000256" key="11">
    <source>
        <dbReference type="ARBA" id="ARBA00023136"/>
    </source>
</evidence>
<keyword evidence="6 14" id="KW-0812">Transmembrane</keyword>
<accession>A0A1G9IEB7</accession>
<dbReference type="GO" id="GO:0015344">
    <property type="term" value="F:siderophore uptake transmembrane transporter activity"/>
    <property type="evidence" value="ECO:0007669"/>
    <property type="project" value="TreeGrafter"/>
</dbReference>
<evidence type="ECO:0000256" key="6">
    <source>
        <dbReference type="ARBA" id="ARBA00022692"/>
    </source>
</evidence>
<evidence type="ECO:0000256" key="2">
    <source>
        <dbReference type="ARBA" id="ARBA00009810"/>
    </source>
</evidence>
<dbReference type="AlphaFoldDB" id="A0A1G9IEB7"/>
<keyword evidence="10 15" id="KW-0798">TonB box</keyword>
<evidence type="ECO:0000256" key="3">
    <source>
        <dbReference type="ARBA" id="ARBA00022448"/>
    </source>
</evidence>
<evidence type="ECO:0000256" key="15">
    <source>
        <dbReference type="RuleBase" id="RU003357"/>
    </source>
</evidence>
<evidence type="ECO:0000256" key="8">
    <source>
        <dbReference type="ARBA" id="ARBA00023004"/>
    </source>
</evidence>
<evidence type="ECO:0000256" key="10">
    <source>
        <dbReference type="ARBA" id="ARBA00023077"/>
    </source>
</evidence>
<dbReference type="Gene3D" id="2.170.130.10">
    <property type="entry name" value="TonB-dependent receptor, plug domain"/>
    <property type="match status" value="1"/>
</dbReference>
<dbReference type="GO" id="GO:0030246">
    <property type="term" value="F:carbohydrate binding"/>
    <property type="evidence" value="ECO:0007669"/>
    <property type="project" value="InterPro"/>
</dbReference>
<dbReference type="PROSITE" id="PS01156">
    <property type="entry name" value="TONB_DEPENDENT_REC_2"/>
    <property type="match status" value="1"/>
</dbReference>
<feature type="chain" id="PRO_5011626895" evidence="16">
    <location>
        <begin position="28"/>
        <end position="783"/>
    </location>
</feature>
<keyword evidence="11 14" id="KW-0472">Membrane</keyword>
<dbReference type="OrthoDB" id="9758472at2"/>
<keyword evidence="3 14" id="KW-0813">Transport</keyword>
<keyword evidence="13 14" id="KW-0998">Cell outer membrane</keyword>
<dbReference type="GO" id="GO:0038023">
    <property type="term" value="F:signaling receptor activity"/>
    <property type="evidence" value="ECO:0007669"/>
    <property type="project" value="InterPro"/>
</dbReference>
<evidence type="ECO:0000259" key="18">
    <source>
        <dbReference type="Pfam" id="PF07715"/>
    </source>
</evidence>
<evidence type="ECO:0000256" key="13">
    <source>
        <dbReference type="ARBA" id="ARBA00023237"/>
    </source>
</evidence>
<keyword evidence="20" id="KW-1185">Reference proteome</keyword>
<keyword evidence="7 16" id="KW-0732">Signal</keyword>
<dbReference type="Pfam" id="PF00593">
    <property type="entry name" value="TonB_dep_Rec_b-barrel"/>
    <property type="match status" value="1"/>
</dbReference>
<name>A0A1G9IEB7_9BACT</name>
<dbReference type="CDD" id="cd01347">
    <property type="entry name" value="ligand_gated_channel"/>
    <property type="match status" value="1"/>
</dbReference>
<feature type="domain" description="TonB-dependent receptor-like beta-barrel" evidence="17">
    <location>
        <begin position="345"/>
        <end position="752"/>
    </location>
</feature>
<evidence type="ECO:0000256" key="4">
    <source>
        <dbReference type="ARBA" id="ARBA00022452"/>
    </source>
</evidence>
<dbReference type="InterPro" id="IPR010917">
    <property type="entry name" value="TonB_rcpt_CS"/>
</dbReference>
<dbReference type="Proteomes" id="UP000198901">
    <property type="component" value="Unassembled WGS sequence"/>
</dbReference>
<comment type="similarity">
    <text evidence="2 14 15">Belongs to the TonB-dependent receptor family.</text>
</comment>
<dbReference type="InterPro" id="IPR000531">
    <property type="entry name" value="Beta-barrel_TonB"/>
</dbReference>
<reference evidence="19 20" key="1">
    <citation type="submission" date="2016-10" db="EMBL/GenBank/DDBJ databases">
        <authorList>
            <person name="de Groot N.N."/>
        </authorList>
    </citation>
    <scope>NUCLEOTIDE SEQUENCE [LARGE SCALE GENOMIC DNA]</scope>
    <source>
        <strain evidence="19 20">DSM 21668</strain>
    </source>
</reference>
<proteinExistence type="inferred from homology"/>
<evidence type="ECO:0000256" key="5">
    <source>
        <dbReference type="ARBA" id="ARBA00022496"/>
    </source>
</evidence>
<evidence type="ECO:0000259" key="17">
    <source>
        <dbReference type="Pfam" id="PF00593"/>
    </source>
</evidence>
<feature type="signal peptide" evidence="16">
    <location>
        <begin position="1"/>
        <end position="27"/>
    </location>
</feature>
<evidence type="ECO:0000256" key="12">
    <source>
        <dbReference type="ARBA" id="ARBA00023170"/>
    </source>
</evidence>
<dbReference type="InterPro" id="IPR013784">
    <property type="entry name" value="Carb-bd-like_fold"/>
</dbReference>
<evidence type="ECO:0000256" key="16">
    <source>
        <dbReference type="SAM" id="SignalP"/>
    </source>
</evidence>
<dbReference type="SUPFAM" id="SSF56935">
    <property type="entry name" value="Porins"/>
    <property type="match status" value="1"/>
</dbReference>
<dbReference type="EMBL" id="FNGS01000001">
    <property type="protein sequence ID" value="SDL23385.1"/>
    <property type="molecule type" value="Genomic_DNA"/>
</dbReference>
<keyword evidence="12" id="KW-0675">Receptor</keyword>
<evidence type="ECO:0000256" key="14">
    <source>
        <dbReference type="PROSITE-ProRule" id="PRU01360"/>
    </source>
</evidence>
<dbReference type="Pfam" id="PF07715">
    <property type="entry name" value="Plug"/>
    <property type="match status" value="1"/>
</dbReference>
<keyword evidence="8" id="KW-0408">Iron</keyword>
<dbReference type="InterPro" id="IPR037066">
    <property type="entry name" value="Plug_dom_sf"/>
</dbReference>
<evidence type="ECO:0000313" key="19">
    <source>
        <dbReference type="EMBL" id="SDL23385.1"/>
    </source>
</evidence>
<keyword evidence="9" id="KW-0406">Ion transport</keyword>
<dbReference type="Pfam" id="PF13620">
    <property type="entry name" value="CarboxypepD_reg"/>
    <property type="match status" value="1"/>
</dbReference>
<dbReference type="NCBIfam" id="TIGR01783">
    <property type="entry name" value="TonB-siderophor"/>
    <property type="match status" value="1"/>
</dbReference>
<keyword evidence="4 14" id="KW-1134">Transmembrane beta strand</keyword>
<dbReference type="GO" id="GO:0015891">
    <property type="term" value="P:siderophore transport"/>
    <property type="evidence" value="ECO:0007669"/>
    <property type="project" value="InterPro"/>
</dbReference>
<dbReference type="Gene3D" id="2.60.40.1120">
    <property type="entry name" value="Carboxypeptidase-like, regulatory domain"/>
    <property type="match status" value="1"/>
</dbReference>
<gene>
    <name evidence="19" type="ORF">SAMN04488090_0441</name>
</gene>
<evidence type="ECO:0000256" key="9">
    <source>
        <dbReference type="ARBA" id="ARBA00023065"/>
    </source>
</evidence>